<keyword evidence="2" id="KW-1185">Reference proteome</keyword>
<dbReference type="Proteomes" id="UP000636709">
    <property type="component" value="Unassembled WGS sequence"/>
</dbReference>
<reference evidence="1" key="1">
    <citation type="submission" date="2020-07" db="EMBL/GenBank/DDBJ databases">
        <title>Genome sequence and genetic diversity analysis of an under-domesticated orphan crop, white fonio (Digitaria exilis).</title>
        <authorList>
            <person name="Bennetzen J.L."/>
            <person name="Chen S."/>
            <person name="Ma X."/>
            <person name="Wang X."/>
            <person name="Yssel A.E.J."/>
            <person name="Chaluvadi S.R."/>
            <person name="Johnson M."/>
            <person name="Gangashetty P."/>
            <person name="Hamidou F."/>
            <person name="Sanogo M.D."/>
            <person name="Zwaenepoel A."/>
            <person name="Wallace J."/>
            <person name="Van De Peer Y."/>
            <person name="Van Deynze A."/>
        </authorList>
    </citation>
    <scope>NUCLEOTIDE SEQUENCE</scope>
    <source>
        <tissue evidence="1">Leaves</tissue>
    </source>
</reference>
<proteinExistence type="predicted"/>
<dbReference type="EMBL" id="JACEFO010001682">
    <property type="protein sequence ID" value="KAF8721507.1"/>
    <property type="molecule type" value="Genomic_DNA"/>
</dbReference>
<dbReference type="AlphaFoldDB" id="A0A835CD58"/>
<name>A0A835CD58_9POAL</name>
<sequence>MWPSGIMLVIFIKEERSQVSKIVPSRGLTREVDRGRQTNEQNNRIEIYVTFLWAYLGECYSLRLTVRSRRSDSRSPTI</sequence>
<gene>
    <name evidence="1" type="ORF">HU200_023012</name>
</gene>
<evidence type="ECO:0000313" key="1">
    <source>
        <dbReference type="EMBL" id="KAF8721507.1"/>
    </source>
</evidence>
<comment type="caution">
    <text evidence="1">The sequence shown here is derived from an EMBL/GenBank/DDBJ whole genome shotgun (WGS) entry which is preliminary data.</text>
</comment>
<organism evidence="1 2">
    <name type="scientific">Digitaria exilis</name>
    <dbReference type="NCBI Taxonomy" id="1010633"/>
    <lineage>
        <taxon>Eukaryota</taxon>
        <taxon>Viridiplantae</taxon>
        <taxon>Streptophyta</taxon>
        <taxon>Embryophyta</taxon>
        <taxon>Tracheophyta</taxon>
        <taxon>Spermatophyta</taxon>
        <taxon>Magnoliopsida</taxon>
        <taxon>Liliopsida</taxon>
        <taxon>Poales</taxon>
        <taxon>Poaceae</taxon>
        <taxon>PACMAD clade</taxon>
        <taxon>Panicoideae</taxon>
        <taxon>Panicodae</taxon>
        <taxon>Paniceae</taxon>
        <taxon>Anthephorinae</taxon>
        <taxon>Digitaria</taxon>
    </lineage>
</organism>
<accession>A0A835CD58</accession>
<evidence type="ECO:0000313" key="2">
    <source>
        <dbReference type="Proteomes" id="UP000636709"/>
    </source>
</evidence>
<protein>
    <submittedName>
        <fullName evidence="1">Uncharacterized protein</fullName>
    </submittedName>
</protein>